<proteinExistence type="predicted"/>
<sequence length="47" mass="4961">MSPTDLTTVSPERTKTAAGRRGSIPVSEPVVAGPSFVRQHLSKPQEG</sequence>
<keyword evidence="3" id="KW-1185">Reference proteome</keyword>
<protein>
    <submittedName>
        <fullName evidence="2">Uncharacterized protein</fullName>
    </submittedName>
</protein>
<feature type="region of interest" description="Disordered" evidence="1">
    <location>
        <begin position="1"/>
        <end position="47"/>
    </location>
</feature>
<evidence type="ECO:0000256" key="1">
    <source>
        <dbReference type="SAM" id="MobiDB-lite"/>
    </source>
</evidence>
<feature type="compositionally biased region" description="Polar residues" evidence="1">
    <location>
        <begin position="1"/>
        <end position="11"/>
    </location>
</feature>
<reference evidence="2 3" key="1">
    <citation type="submission" date="2018-04" db="EMBL/GenBank/DDBJ databases">
        <title>Genomic Encyclopedia of Type Strains, Phase IV (KMG-IV): sequencing the most valuable type-strain genomes for metagenomic binning, comparative biology and taxonomic classification.</title>
        <authorList>
            <person name="Goeker M."/>
        </authorList>
    </citation>
    <scope>NUCLEOTIDE SEQUENCE [LARGE SCALE GENOMIC DNA]</scope>
    <source>
        <strain evidence="2 3">DSM 104150</strain>
    </source>
</reference>
<dbReference type="EMBL" id="QICN01000002">
    <property type="protein sequence ID" value="PXV70479.1"/>
    <property type="molecule type" value="Genomic_DNA"/>
</dbReference>
<comment type="caution">
    <text evidence="2">The sequence shown here is derived from an EMBL/GenBank/DDBJ whole genome shotgun (WGS) entry which is preliminary data.</text>
</comment>
<dbReference type="Proteomes" id="UP000248330">
    <property type="component" value="Unassembled WGS sequence"/>
</dbReference>
<evidence type="ECO:0000313" key="2">
    <source>
        <dbReference type="EMBL" id="PXV70479.1"/>
    </source>
</evidence>
<evidence type="ECO:0000313" key="3">
    <source>
        <dbReference type="Proteomes" id="UP000248330"/>
    </source>
</evidence>
<organism evidence="2 3">
    <name type="scientific">Sinimarinibacterium flocculans</name>
    <dbReference type="NCBI Taxonomy" id="985250"/>
    <lineage>
        <taxon>Bacteria</taxon>
        <taxon>Pseudomonadati</taxon>
        <taxon>Pseudomonadota</taxon>
        <taxon>Gammaproteobacteria</taxon>
        <taxon>Nevskiales</taxon>
        <taxon>Nevskiaceae</taxon>
        <taxon>Sinimarinibacterium</taxon>
    </lineage>
</organism>
<name>A0A318EI57_9GAMM</name>
<dbReference type="AlphaFoldDB" id="A0A318EI57"/>
<accession>A0A318EI57</accession>
<gene>
    <name evidence="2" type="ORF">C8D93_102338</name>
</gene>